<organism evidence="4 5">
    <name type="scientific">Pseudochrobactrum kiredjianiae</name>
    <dbReference type="NCBI Taxonomy" id="386305"/>
    <lineage>
        <taxon>Bacteria</taxon>
        <taxon>Pseudomonadati</taxon>
        <taxon>Pseudomonadota</taxon>
        <taxon>Alphaproteobacteria</taxon>
        <taxon>Hyphomicrobiales</taxon>
        <taxon>Brucellaceae</taxon>
        <taxon>Pseudochrobactrum</taxon>
    </lineage>
</organism>
<feature type="signal peptide" evidence="2">
    <location>
        <begin position="1"/>
        <end position="21"/>
    </location>
</feature>
<reference evidence="5" key="1">
    <citation type="journal article" date="2019" name="Int. J. Syst. Evol. Microbiol.">
        <title>The Global Catalogue of Microorganisms (GCM) 10K type strain sequencing project: providing services to taxonomists for standard genome sequencing and annotation.</title>
        <authorList>
            <consortium name="The Broad Institute Genomics Platform"/>
            <consortium name="The Broad Institute Genome Sequencing Center for Infectious Disease"/>
            <person name="Wu L."/>
            <person name="Ma J."/>
        </authorList>
    </citation>
    <scope>NUCLEOTIDE SEQUENCE [LARGE SCALE GENOMIC DNA]</scope>
    <source>
        <strain evidence="5">CCUG 49584</strain>
    </source>
</reference>
<evidence type="ECO:0000313" key="4">
    <source>
        <dbReference type="EMBL" id="MFD1228396.1"/>
    </source>
</evidence>
<feature type="compositionally biased region" description="Polar residues" evidence="1">
    <location>
        <begin position="510"/>
        <end position="524"/>
    </location>
</feature>
<feature type="chain" id="PRO_5047187133" evidence="2">
    <location>
        <begin position="22"/>
        <end position="685"/>
    </location>
</feature>
<name>A0ABW3V7A3_9HYPH</name>
<dbReference type="InterPro" id="IPR036873">
    <property type="entry name" value="Rhodanese-like_dom_sf"/>
</dbReference>
<evidence type="ECO:0000256" key="2">
    <source>
        <dbReference type="SAM" id="SignalP"/>
    </source>
</evidence>
<sequence length="685" mass="73705">MFLRGAAVFVSLVLLGSSAHAEFEKQLGPLADTVKSQLLKGWNAKQQDGWFMLQNFTVSQSEQSLSVHVGVPPESGRITSAALGVYSDKPNASVGVTLSNRAQKSICLLEISANKTVNLFCTEGEKRHNIASVPNLAKLDGSDIVKIIEVPGAARFLFNDQKVGEISDIPALGSEIGIMAYDIGTFAITGFNIDSNLNTQLPPRTETGGTAQTTPASGSGSGSGSGVDNSTPGAGPLPEFGNDTVRLISVYMGLVQSILMHEFGHALIGELQLPSTGPEEDAVDVYAALQIVEPTMYPDSNKEVNDIANGAATYAALQWYYSGKLSEMKGAGSSPWQDEHTADLKRFRNMFCIMYGGNPGVFESVAQSVGLEERTKARCGDEFNKQNRAWRRILAPHTRVDSWHPDGELPANAPGAEISIAFEPSQRRVGNLLANHLSGGLKGYIKRLGQTYVLPRPLQITFKDCGQLNAWYSPSEGSVTMCYDLIEHLAVMISDIEMKTVGGNIAAPETGTTPVATTGGNDTGSAPPAQTTAPATGRFDELEELGIPSTVRLFPAPYKGATPNYIKKAKVIKTVDLVDLLKTEKNVILIDTSGSRETLPEAYSLADAGTDGSTTDRFQTALDQWLMDKTKGQRDFAVVFFGQSMNERSSYNAALRTSTLGWPTYWYRGGLEAWIANGLPTVQLK</sequence>
<feature type="region of interest" description="Disordered" evidence="1">
    <location>
        <begin position="510"/>
        <end position="534"/>
    </location>
</feature>
<dbReference type="Pfam" id="PF14247">
    <property type="entry name" value="DUF4344"/>
    <property type="match status" value="2"/>
</dbReference>
<evidence type="ECO:0000259" key="3">
    <source>
        <dbReference type="PROSITE" id="PS50206"/>
    </source>
</evidence>
<dbReference type="RefSeq" id="WP_289384934.1">
    <property type="nucleotide sequence ID" value="NZ_JAUCBM010000001.1"/>
</dbReference>
<comment type="caution">
    <text evidence="4">The sequence shown here is derived from an EMBL/GenBank/DDBJ whole genome shotgun (WGS) entry which is preliminary data.</text>
</comment>
<feature type="domain" description="Rhodanese" evidence="3">
    <location>
        <begin position="638"/>
        <end position="683"/>
    </location>
</feature>
<evidence type="ECO:0000256" key="1">
    <source>
        <dbReference type="SAM" id="MobiDB-lite"/>
    </source>
</evidence>
<dbReference type="InterPro" id="IPR025644">
    <property type="entry name" value="DUF4344"/>
</dbReference>
<keyword evidence="5" id="KW-1185">Reference proteome</keyword>
<dbReference type="SUPFAM" id="SSF52821">
    <property type="entry name" value="Rhodanese/Cell cycle control phosphatase"/>
    <property type="match status" value="1"/>
</dbReference>
<keyword evidence="2" id="KW-0732">Signal</keyword>
<dbReference type="Proteomes" id="UP001597263">
    <property type="component" value="Unassembled WGS sequence"/>
</dbReference>
<feature type="compositionally biased region" description="Polar residues" evidence="1">
    <location>
        <begin position="199"/>
        <end position="216"/>
    </location>
</feature>
<dbReference type="EMBL" id="JBHTMA010000040">
    <property type="protein sequence ID" value="MFD1228396.1"/>
    <property type="molecule type" value="Genomic_DNA"/>
</dbReference>
<gene>
    <name evidence="4" type="ORF">ACFQ35_14735</name>
</gene>
<dbReference type="Gene3D" id="3.40.250.10">
    <property type="entry name" value="Rhodanese-like domain"/>
    <property type="match status" value="1"/>
</dbReference>
<proteinExistence type="predicted"/>
<dbReference type="PROSITE" id="PS50206">
    <property type="entry name" value="RHODANESE_3"/>
    <property type="match status" value="1"/>
</dbReference>
<evidence type="ECO:0000313" key="5">
    <source>
        <dbReference type="Proteomes" id="UP001597263"/>
    </source>
</evidence>
<feature type="region of interest" description="Disordered" evidence="1">
    <location>
        <begin position="199"/>
        <end position="238"/>
    </location>
</feature>
<protein>
    <submittedName>
        <fullName evidence="4">DUF4344 domain-containing metallopeptidase</fullName>
    </submittedName>
</protein>
<dbReference type="InterPro" id="IPR001763">
    <property type="entry name" value="Rhodanese-like_dom"/>
</dbReference>
<accession>A0ABW3V7A3</accession>